<evidence type="ECO:0000256" key="3">
    <source>
        <dbReference type="ARBA" id="ARBA00010425"/>
    </source>
</evidence>
<keyword evidence="11" id="KW-1185">Reference proteome</keyword>
<comment type="subcellular location">
    <subcellularLocation>
        <location evidence="2">Endoplasmic reticulum membrane</location>
        <topology evidence="2">Multi-pass membrane protein</topology>
    </subcellularLocation>
</comment>
<protein>
    <recommendedName>
        <fullName evidence="9">Sugar phosphate transporter domain-containing protein</fullName>
    </recommendedName>
</protein>
<organism evidence="10 11">
    <name type="scientific">Botrytis paeoniae</name>
    <dbReference type="NCBI Taxonomy" id="278948"/>
    <lineage>
        <taxon>Eukaryota</taxon>
        <taxon>Fungi</taxon>
        <taxon>Dikarya</taxon>
        <taxon>Ascomycota</taxon>
        <taxon>Pezizomycotina</taxon>
        <taxon>Leotiomycetes</taxon>
        <taxon>Helotiales</taxon>
        <taxon>Sclerotiniaceae</taxon>
        <taxon>Botrytis</taxon>
    </lineage>
</organism>
<keyword evidence="5 8" id="KW-0812">Transmembrane</keyword>
<gene>
    <name evidence="10" type="ORF">BPAE_0014g00070</name>
</gene>
<dbReference type="AlphaFoldDB" id="A0A4Z1G0J2"/>
<feature type="transmembrane region" description="Helical" evidence="8">
    <location>
        <begin position="45"/>
        <end position="65"/>
    </location>
</feature>
<dbReference type="EMBL" id="PQXI01000014">
    <property type="protein sequence ID" value="TGO29458.1"/>
    <property type="molecule type" value="Genomic_DNA"/>
</dbReference>
<feature type="domain" description="Sugar phosphate transporter" evidence="9">
    <location>
        <begin position="59"/>
        <end position="328"/>
    </location>
</feature>
<evidence type="ECO:0000256" key="4">
    <source>
        <dbReference type="ARBA" id="ARBA00011182"/>
    </source>
</evidence>
<dbReference type="InterPro" id="IPR004853">
    <property type="entry name" value="Sugar_P_trans_dom"/>
</dbReference>
<comment type="caution">
    <text evidence="10">The sequence shown here is derived from an EMBL/GenBank/DDBJ whole genome shotgun (WGS) entry which is preliminary data.</text>
</comment>
<evidence type="ECO:0000313" key="11">
    <source>
        <dbReference type="Proteomes" id="UP000297910"/>
    </source>
</evidence>
<comment type="subunit">
    <text evidence="4">Homooligomer.</text>
</comment>
<evidence type="ECO:0000256" key="5">
    <source>
        <dbReference type="ARBA" id="ARBA00022692"/>
    </source>
</evidence>
<keyword evidence="7 8" id="KW-0472">Membrane</keyword>
<evidence type="ECO:0000256" key="6">
    <source>
        <dbReference type="ARBA" id="ARBA00022989"/>
    </source>
</evidence>
<evidence type="ECO:0000256" key="7">
    <source>
        <dbReference type="ARBA" id="ARBA00023136"/>
    </source>
</evidence>
<feature type="transmembrane region" description="Helical" evidence="8">
    <location>
        <begin position="109"/>
        <end position="127"/>
    </location>
</feature>
<accession>A0A4Z1G0J2</accession>
<evidence type="ECO:0000313" key="10">
    <source>
        <dbReference type="EMBL" id="TGO29458.1"/>
    </source>
</evidence>
<evidence type="ECO:0000259" key="9">
    <source>
        <dbReference type="Pfam" id="PF03151"/>
    </source>
</evidence>
<comment type="similarity">
    <text evidence="3">Belongs to the TPT transporter family. SLC35D subfamily.</text>
</comment>
<dbReference type="PANTHER" id="PTHR11132">
    <property type="entry name" value="SOLUTE CARRIER FAMILY 35"/>
    <property type="match status" value="1"/>
</dbReference>
<dbReference type="GO" id="GO:0005789">
    <property type="term" value="C:endoplasmic reticulum membrane"/>
    <property type="evidence" value="ECO:0007669"/>
    <property type="project" value="UniProtKB-SubCell"/>
</dbReference>
<dbReference type="Pfam" id="PF03151">
    <property type="entry name" value="TPT"/>
    <property type="match status" value="1"/>
</dbReference>
<feature type="transmembrane region" description="Helical" evidence="8">
    <location>
        <begin position="224"/>
        <end position="243"/>
    </location>
</feature>
<keyword evidence="6 8" id="KW-1133">Transmembrane helix</keyword>
<reference evidence="10 11" key="1">
    <citation type="submission" date="2017-12" db="EMBL/GenBank/DDBJ databases">
        <title>Comparative genomics of Botrytis spp.</title>
        <authorList>
            <person name="Valero-Jimenez C.A."/>
            <person name="Tapia P."/>
            <person name="Veloso J."/>
            <person name="Silva-Moreno E."/>
            <person name="Staats M."/>
            <person name="Valdes J.H."/>
            <person name="Van Kan J.A.L."/>
        </authorList>
    </citation>
    <scope>NUCLEOTIDE SEQUENCE [LARGE SCALE GENOMIC DNA]</scope>
    <source>
        <strain evidence="10 11">Bp0003</strain>
    </source>
</reference>
<feature type="transmembrane region" description="Helical" evidence="8">
    <location>
        <begin position="77"/>
        <end position="97"/>
    </location>
</feature>
<dbReference type="InterPro" id="IPR050186">
    <property type="entry name" value="TPT_transporter"/>
</dbReference>
<evidence type="ECO:0000256" key="8">
    <source>
        <dbReference type="SAM" id="Phobius"/>
    </source>
</evidence>
<feature type="transmembrane region" description="Helical" evidence="8">
    <location>
        <begin position="191"/>
        <end position="212"/>
    </location>
</feature>
<proteinExistence type="inferred from homology"/>
<dbReference type="Proteomes" id="UP000297910">
    <property type="component" value="Unassembled WGS sequence"/>
</dbReference>
<name>A0A4Z1G0J2_9HELO</name>
<sequence length="333" mass="36112">MAANMEPLEKDVEQAESKPMIGEETYNDGYEGSEGKRKKGLANKIVDIACIGLNIMSTVVLVFLNKWIFKDPQLRNMQISFAMWHFTCTTIVLWIASRSPFKLFVPIRLPFLQLLPLCCFFAGFLILGNLSLAFNSVGFYQLAKIMTTPCVALLQYIFLSKAVSAQTILALASVCVGVGLTNTGASGTTTFGASIAIAAFVVTAFYQVWIGKKLTDFKVSSPQLLLNQAPISVLILAFLAPFFDTNPDVSVIPMDTLIALGLSGLAAALLNLSQFLIIGRMSALTFNVASNVKTIIILTYGFMSEGRILTIKDSMGILLALGGATVYSQLSQR</sequence>
<evidence type="ECO:0000256" key="2">
    <source>
        <dbReference type="ARBA" id="ARBA00004477"/>
    </source>
</evidence>
<evidence type="ECO:0000256" key="1">
    <source>
        <dbReference type="ARBA" id="ARBA00003420"/>
    </source>
</evidence>
<feature type="transmembrane region" description="Helical" evidence="8">
    <location>
        <begin position="249"/>
        <end position="272"/>
    </location>
</feature>
<comment type="function">
    <text evidence="1">Involved in the import of GDP-mannose from the cytoplasm into the Golgi lumen.</text>
</comment>